<protein>
    <submittedName>
        <fullName evidence="1">Uncharacterized protein</fullName>
    </submittedName>
</protein>
<evidence type="ECO:0000313" key="2">
    <source>
        <dbReference type="Proteomes" id="UP000786811"/>
    </source>
</evidence>
<accession>A0A8J2MMW6</accession>
<proteinExistence type="predicted"/>
<keyword evidence="2" id="KW-1185">Reference proteome</keyword>
<gene>
    <name evidence="1" type="ORF">HICCMSTLAB_LOCUS8362</name>
</gene>
<organism evidence="1 2">
    <name type="scientific">Cotesia congregata</name>
    <name type="common">Parasitoid wasp</name>
    <name type="synonym">Apanteles congregatus</name>
    <dbReference type="NCBI Taxonomy" id="51543"/>
    <lineage>
        <taxon>Eukaryota</taxon>
        <taxon>Metazoa</taxon>
        <taxon>Ecdysozoa</taxon>
        <taxon>Arthropoda</taxon>
        <taxon>Hexapoda</taxon>
        <taxon>Insecta</taxon>
        <taxon>Pterygota</taxon>
        <taxon>Neoptera</taxon>
        <taxon>Endopterygota</taxon>
        <taxon>Hymenoptera</taxon>
        <taxon>Apocrita</taxon>
        <taxon>Ichneumonoidea</taxon>
        <taxon>Braconidae</taxon>
        <taxon>Microgastrinae</taxon>
        <taxon>Cotesia</taxon>
    </lineage>
</organism>
<dbReference type="EMBL" id="CAJNRD030001121">
    <property type="protein sequence ID" value="CAG5096741.1"/>
    <property type="molecule type" value="Genomic_DNA"/>
</dbReference>
<dbReference type="Proteomes" id="UP000786811">
    <property type="component" value="Unassembled WGS sequence"/>
</dbReference>
<name>A0A8J2MMW6_COTCN</name>
<evidence type="ECO:0000313" key="1">
    <source>
        <dbReference type="EMBL" id="CAG5096741.1"/>
    </source>
</evidence>
<comment type="caution">
    <text evidence="1">The sequence shown here is derived from an EMBL/GenBank/DDBJ whole genome shotgun (WGS) entry which is preliminary data.</text>
</comment>
<dbReference type="AlphaFoldDB" id="A0A8J2MMW6"/>
<sequence>MKKIIRLFSIYSIVQCIKSRKFLFCGIADNVPAVITSSSQVTKSSKEIPDSDTTVFHSAKGEISSVSASSVDDDEKPQKTIFCPGNDLHTKTMIKEHNTVKGICDGLISNKYTQKTMLKERNTIIRVYDGLISNKYT</sequence>
<reference evidence="1" key="1">
    <citation type="submission" date="2021-04" db="EMBL/GenBank/DDBJ databases">
        <authorList>
            <person name="Chebbi M.A.C M."/>
        </authorList>
    </citation>
    <scope>NUCLEOTIDE SEQUENCE</scope>
</reference>